<evidence type="ECO:0000256" key="4">
    <source>
        <dbReference type="ARBA" id="ARBA00022801"/>
    </source>
</evidence>
<dbReference type="InterPro" id="IPR029058">
    <property type="entry name" value="AB_hydrolase_fold"/>
</dbReference>
<accession>A0ABP0ZEM8</accession>
<dbReference type="PANTHER" id="PTHR13390:SF0">
    <property type="entry name" value="LIPID DROPLET-ASSOCIATED HYDROLASE"/>
    <property type="match status" value="1"/>
</dbReference>
<comment type="subcellular location">
    <subcellularLocation>
        <location evidence="1">Lipid droplet</location>
    </subcellularLocation>
</comment>
<keyword evidence="4" id="KW-0378">Hydrolase</keyword>
<reference evidence="5 6" key="1">
    <citation type="submission" date="2024-03" db="EMBL/GenBank/DDBJ databases">
        <authorList>
            <person name="Brejova B."/>
        </authorList>
    </citation>
    <scope>NUCLEOTIDE SEQUENCE [LARGE SCALE GENOMIC DNA]</scope>
    <source>
        <strain evidence="5 6">CBS 14171</strain>
    </source>
</reference>
<keyword evidence="3" id="KW-0551">Lipid droplet</keyword>
<dbReference type="Pfam" id="PF10230">
    <property type="entry name" value="LIDHydrolase"/>
    <property type="match status" value="1"/>
</dbReference>
<dbReference type="GeneID" id="92206028"/>
<evidence type="ECO:0000313" key="5">
    <source>
        <dbReference type="EMBL" id="CAK9436274.1"/>
    </source>
</evidence>
<comment type="similarity">
    <text evidence="2">Belongs to the AB hydrolase superfamily. LDAH family.</text>
</comment>
<dbReference type="InterPro" id="IPR019363">
    <property type="entry name" value="LDAH"/>
</dbReference>
<keyword evidence="6" id="KW-1185">Reference proteome</keyword>
<evidence type="ECO:0000256" key="1">
    <source>
        <dbReference type="ARBA" id="ARBA00004502"/>
    </source>
</evidence>
<proteinExistence type="inferred from homology"/>
<organism evidence="5 6">
    <name type="scientific">Lodderomyces beijingensis</name>
    <dbReference type="NCBI Taxonomy" id="1775926"/>
    <lineage>
        <taxon>Eukaryota</taxon>
        <taxon>Fungi</taxon>
        <taxon>Dikarya</taxon>
        <taxon>Ascomycota</taxon>
        <taxon>Saccharomycotina</taxon>
        <taxon>Pichiomycetes</taxon>
        <taxon>Debaryomycetaceae</taxon>
        <taxon>Candida/Lodderomyces clade</taxon>
        <taxon>Lodderomyces</taxon>
    </lineage>
</organism>
<dbReference type="Proteomes" id="UP001497383">
    <property type="component" value="Chromosome 1"/>
</dbReference>
<dbReference type="SUPFAM" id="SSF53474">
    <property type="entry name" value="alpha/beta-Hydrolases"/>
    <property type="match status" value="1"/>
</dbReference>
<protein>
    <recommendedName>
        <fullName evidence="7">Lipid droplet-associated hydrolase</fullName>
    </recommendedName>
</protein>
<dbReference type="RefSeq" id="XP_066827770.1">
    <property type="nucleotide sequence ID" value="XM_066976796.1"/>
</dbReference>
<dbReference type="PANTHER" id="PTHR13390">
    <property type="entry name" value="LIPASE"/>
    <property type="match status" value="1"/>
</dbReference>
<evidence type="ECO:0000256" key="3">
    <source>
        <dbReference type="ARBA" id="ARBA00022677"/>
    </source>
</evidence>
<dbReference type="EMBL" id="OZ022405">
    <property type="protein sequence ID" value="CAK9436274.1"/>
    <property type="molecule type" value="Genomic_DNA"/>
</dbReference>
<gene>
    <name evidence="5" type="ORF">LODBEIA_P08320</name>
</gene>
<evidence type="ECO:0008006" key="7">
    <source>
        <dbReference type="Google" id="ProtNLM"/>
    </source>
</evidence>
<name>A0ABP0ZEM8_9ASCO</name>
<sequence length="349" mass="39580">MPIVYSLDASTPVFHSSALKPGSRNDVLIMIPGNPGLVNYYVPYLELIQTALPQFEMYGIGYLGYLPPKNNEPQTIYGVEKQIEHKYLIIKKIIEQYHHSGEFGTSGPNLYFLSHSLGSYVTQRTILRLLQDEHLTDKFQIRFNGMITPTIYDIASSDSGTAFIRLMQWRVPVVATALTISSLLAFIPTSVQKWILNNHFKDPHSDLLLDNGPGQNYALDYAVQTTFELLNNPTAINQSLHMAKEEMSVIDKSDVVNDWCFTEPQVPFKNWIFFAQSDHWVSDGTRDVLLGKYDNSGEDVVGEGGKKNLFEICQNTKKPIKHAFCINQTEEFAEITVDRMKSMCPELRS</sequence>
<evidence type="ECO:0000256" key="2">
    <source>
        <dbReference type="ARBA" id="ARBA00008300"/>
    </source>
</evidence>
<evidence type="ECO:0000313" key="6">
    <source>
        <dbReference type="Proteomes" id="UP001497383"/>
    </source>
</evidence>